<dbReference type="AlphaFoldDB" id="M7ANV3"/>
<evidence type="ECO:0000313" key="1">
    <source>
        <dbReference type="EMBL" id="EMP26229.1"/>
    </source>
</evidence>
<keyword evidence="2" id="KW-1185">Reference proteome</keyword>
<gene>
    <name evidence="1" type="ORF">UY3_16688</name>
</gene>
<accession>M7ANV3</accession>
<sequence length="119" mass="13345">MQLVFLRYEGQAAANRLTLPMETDELSDNGYSLDGLTYFLCPSFNSQILTVPCYCYVLCLPTNPSCGLLGLTVPWTEVITGHHWLTLFGHVAHLCYNIPAHHDLEIGLDWAVSPPYLMD</sequence>
<dbReference type="EMBL" id="KB581997">
    <property type="protein sequence ID" value="EMP26229.1"/>
    <property type="molecule type" value="Genomic_DNA"/>
</dbReference>
<dbReference type="Proteomes" id="UP000031443">
    <property type="component" value="Unassembled WGS sequence"/>
</dbReference>
<evidence type="ECO:0000313" key="2">
    <source>
        <dbReference type="Proteomes" id="UP000031443"/>
    </source>
</evidence>
<proteinExistence type="predicted"/>
<reference evidence="2" key="1">
    <citation type="journal article" date="2013" name="Nat. Genet.">
        <title>The draft genomes of soft-shell turtle and green sea turtle yield insights into the development and evolution of the turtle-specific body plan.</title>
        <authorList>
            <person name="Wang Z."/>
            <person name="Pascual-Anaya J."/>
            <person name="Zadissa A."/>
            <person name="Li W."/>
            <person name="Niimura Y."/>
            <person name="Huang Z."/>
            <person name="Li C."/>
            <person name="White S."/>
            <person name="Xiong Z."/>
            <person name="Fang D."/>
            <person name="Wang B."/>
            <person name="Ming Y."/>
            <person name="Chen Y."/>
            <person name="Zheng Y."/>
            <person name="Kuraku S."/>
            <person name="Pignatelli M."/>
            <person name="Herrero J."/>
            <person name="Beal K."/>
            <person name="Nozawa M."/>
            <person name="Li Q."/>
            <person name="Wang J."/>
            <person name="Zhang H."/>
            <person name="Yu L."/>
            <person name="Shigenobu S."/>
            <person name="Wang J."/>
            <person name="Liu J."/>
            <person name="Flicek P."/>
            <person name="Searle S."/>
            <person name="Wang J."/>
            <person name="Kuratani S."/>
            <person name="Yin Y."/>
            <person name="Aken B."/>
            <person name="Zhang G."/>
            <person name="Irie N."/>
        </authorList>
    </citation>
    <scope>NUCLEOTIDE SEQUENCE [LARGE SCALE GENOMIC DNA]</scope>
</reference>
<protein>
    <submittedName>
        <fullName evidence="1">Uncharacterized protein</fullName>
    </submittedName>
</protein>
<organism evidence="1 2">
    <name type="scientific">Chelonia mydas</name>
    <name type="common">Green sea-turtle</name>
    <name type="synonym">Chelonia agassizi</name>
    <dbReference type="NCBI Taxonomy" id="8469"/>
    <lineage>
        <taxon>Eukaryota</taxon>
        <taxon>Metazoa</taxon>
        <taxon>Chordata</taxon>
        <taxon>Craniata</taxon>
        <taxon>Vertebrata</taxon>
        <taxon>Euteleostomi</taxon>
        <taxon>Archelosauria</taxon>
        <taxon>Testudinata</taxon>
        <taxon>Testudines</taxon>
        <taxon>Cryptodira</taxon>
        <taxon>Durocryptodira</taxon>
        <taxon>Americhelydia</taxon>
        <taxon>Chelonioidea</taxon>
        <taxon>Cheloniidae</taxon>
        <taxon>Chelonia</taxon>
    </lineage>
</organism>
<name>M7ANV3_CHEMY</name>